<organism evidence="17 18">
    <name type="scientific">Pseudodesulfovibrio karagichevae</name>
    <dbReference type="NCBI Taxonomy" id="3239305"/>
    <lineage>
        <taxon>Bacteria</taxon>
        <taxon>Pseudomonadati</taxon>
        <taxon>Thermodesulfobacteriota</taxon>
        <taxon>Desulfovibrionia</taxon>
        <taxon>Desulfovibrionales</taxon>
        <taxon>Desulfovibrionaceae</taxon>
    </lineage>
</organism>
<comment type="catalytic activity">
    <reaction evidence="13">
        <text>Endonucleolytic cleavage at a junction such as a reciprocal single-stranded crossover between two homologous DNA duplexes (Holliday junction).</text>
        <dbReference type="EC" id="3.1.21.10"/>
    </reaction>
</comment>
<evidence type="ECO:0000313" key="18">
    <source>
        <dbReference type="Proteomes" id="UP001568698"/>
    </source>
</evidence>
<keyword evidence="9" id="KW-0378">Hydrolase</keyword>
<keyword evidence="11" id="KW-0233">DNA recombination</keyword>
<comment type="caution">
    <text evidence="17">The sequence shown here is derived from an EMBL/GenBank/DDBJ whole genome shotgun (WGS) entry which is preliminary data.</text>
</comment>
<dbReference type="PIRSF" id="PIRSF001007">
    <property type="entry name" value="RusA"/>
    <property type="match status" value="1"/>
</dbReference>
<dbReference type="InterPro" id="IPR036614">
    <property type="entry name" value="RusA-like_sf"/>
</dbReference>
<keyword evidence="8" id="KW-0227">DNA damage</keyword>
<reference evidence="17 18" key="1">
    <citation type="submission" date="2024-08" db="EMBL/GenBank/DDBJ databases">
        <title>Sulfate-reducing bacteria isolated from formation water of the oil field in Kazakhstan and description of Pseudodesulfovibrio sp.</title>
        <authorList>
            <person name="Bidzhieva S.K."/>
            <person name="Tourova T.P."/>
            <person name="Grouzdev D.S."/>
            <person name="Beletsky A.V."/>
            <person name="Sokolova D.S."/>
            <person name="Samigullina S.R."/>
            <person name="Poltaraus A.B."/>
            <person name="Avtukh A.N."/>
            <person name="Tereshina V.M."/>
            <person name="Zhaparov N.S."/>
            <person name="Mardanov A.V."/>
            <person name="Nazina T.N."/>
        </authorList>
    </citation>
    <scope>NUCLEOTIDE SEQUENCE [LARGE SCALE GENOMIC DNA]</scope>
    <source>
        <strain evidence="17 18">9FUS</strain>
    </source>
</reference>
<comment type="similarity">
    <text evidence="2">Belongs to the RusA family.</text>
</comment>
<proteinExistence type="inferred from homology"/>
<evidence type="ECO:0000256" key="15">
    <source>
        <dbReference type="ARBA" id="ARBA00030920"/>
    </source>
</evidence>
<evidence type="ECO:0000256" key="12">
    <source>
        <dbReference type="ARBA" id="ARBA00023204"/>
    </source>
</evidence>
<evidence type="ECO:0000256" key="8">
    <source>
        <dbReference type="ARBA" id="ARBA00022763"/>
    </source>
</evidence>
<evidence type="ECO:0000256" key="16">
    <source>
        <dbReference type="ARBA" id="ARBA00031953"/>
    </source>
</evidence>
<keyword evidence="7" id="KW-0255">Endonuclease</keyword>
<dbReference type="InterPro" id="IPR008822">
    <property type="entry name" value="Endonuclease_RusA-like"/>
</dbReference>
<keyword evidence="6" id="KW-0479">Metal-binding</keyword>
<keyword evidence="12" id="KW-0234">DNA repair</keyword>
<dbReference type="InterPro" id="IPR016281">
    <property type="entry name" value="Endonuclease_RusA"/>
</dbReference>
<keyword evidence="10" id="KW-0460">Magnesium</keyword>
<evidence type="ECO:0000256" key="14">
    <source>
        <dbReference type="ARBA" id="ARBA00029488"/>
    </source>
</evidence>
<evidence type="ECO:0000256" key="2">
    <source>
        <dbReference type="ARBA" id="ARBA00008865"/>
    </source>
</evidence>
<name>A0ABV4K0Y8_9BACT</name>
<sequence>MSQNGNSSITIKLPFPPSTNQYYRSIRMGKGVRTLISEKGRAYRDQVVGECCVAHLTNTLLGGRLSVKVTLSPPDRRKRDLDNFNKGLLDALTHAGLWGDDSQIDDLRVVRGAVAKGGHVLVEVRELEVLRMAG</sequence>
<evidence type="ECO:0000256" key="11">
    <source>
        <dbReference type="ARBA" id="ARBA00023172"/>
    </source>
</evidence>
<evidence type="ECO:0000256" key="1">
    <source>
        <dbReference type="ARBA" id="ARBA00001946"/>
    </source>
</evidence>
<dbReference type="EC" id="3.1.21.10" evidence="14"/>
<dbReference type="RefSeq" id="WP_371384968.1">
    <property type="nucleotide sequence ID" value="NZ_JBGLYH010000002.1"/>
</dbReference>
<dbReference type="Pfam" id="PF05866">
    <property type="entry name" value="RusA"/>
    <property type="match status" value="1"/>
</dbReference>
<evidence type="ECO:0000256" key="13">
    <source>
        <dbReference type="ARBA" id="ARBA00029354"/>
    </source>
</evidence>
<evidence type="ECO:0000313" key="17">
    <source>
        <dbReference type="EMBL" id="MEZ7195417.1"/>
    </source>
</evidence>
<evidence type="ECO:0000256" key="6">
    <source>
        <dbReference type="ARBA" id="ARBA00022723"/>
    </source>
</evidence>
<comment type="cofactor">
    <cofactor evidence="1">
        <name>Mg(2+)</name>
        <dbReference type="ChEBI" id="CHEBI:18420"/>
    </cofactor>
</comment>
<keyword evidence="5" id="KW-0540">Nuclease</keyword>
<evidence type="ECO:0000256" key="10">
    <source>
        <dbReference type="ARBA" id="ARBA00022842"/>
    </source>
</evidence>
<dbReference type="Gene3D" id="3.30.1330.70">
    <property type="entry name" value="Holliday junction resolvase RusA"/>
    <property type="match status" value="1"/>
</dbReference>
<evidence type="ECO:0000256" key="9">
    <source>
        <dbReference type="ARBA" id="ARBA00022801"/>
    </source>
</evidence>
<evidence type="ECO:0000256" key="3">
    <source>
        <dbReference type="ARBA" id="ARBA00011738"/>
    </source>
</evidence>
<evidence type="ECO:0000256" key="4">
    <source>
        <dbReference type="ARBA" id="ARBA00014885"/>
    </source>
</evidence>
<dbReference type="Proteomes" id="UP001568698">
    <property type="component" value="Unassembled WGS sequence"/>
</dbReference>
<gene>
    <name evidence="17" type="ORF">AB6M95_01540</name>
</gene>
<evidence type="ECO:0000256" key="7">
    <source>
        <dbReference type="ARBA" id="ARBA00022759"/>
    </source>
</evidence>
<protein>
    <recommendedName>
        <fullName evidence="4">Crossover junction endodeoxyribonuclease RusA</fullName>
        <ecNumber evidence="14">3.1.21.10</ecNumber>
    </recommendedName>
    <alternativeName>
        <fullName evidence="15">Holliday junction nuclease RusA</fullName>
    </alternativeName>
    <alternativeName>
        <fullName evidence="16">Holliday junction resolvase</fullName>
    </alternativeName>
</protein>
<evidence type="ECO:0000256" key="5">
    <source>
        <dbReference type="ARBA" id="ARBA00022722"/>
    </source>
</evidence>
<comment type="subunit">
    <text evidence="3">Homodimer.</text>
</comment>
<keyword evidence="18" id="KW-1185">Reference proteome</keyword>
<dbReference type="SUPFAM" id="SSF103084">
    <property type="entry name" value="Holliday junction resolvase RusA"/>
    <property type="match status" value="1"/>
</dbReference>
<dbReference type="EMBL" id="JBGLYH010000002">
    <property type="protein sequence ID" value="MEZ7195417.1"/>
    <property type="molecule type" value="Genomic_DNA"/>
</dbReference>
<accession>A0ABV4K0Y8</accession>